<keyword evidence="4" id="KW-1185">Reference proteome</keyword>
<dbReference type="RefSeq" id="WP_114839842.1">
    <property type="nucleotide sequence ID" value="NZ_CP031217.1"/>
</dbReference>
<dbReference type="EMBL" id="CP031217">
    <property type="protein sequence ID" value="AXH13040.1"/>
    <property type="molecule type" value="Genomic_DNA"/>
</dbReference>
<sequence length="299" mass="35745">MLKVRYSPDIEEKYFDVIADSKADKFNGLTFKEYYNKNYKKILQFDLKEILCGDFEKLLSIKNKIGKKNNNSVKSFFNYDKSKINKQNPLISKLQPKISKFFEQNVEVHTCYYCNIDFINIFKKQNELKNGFTLDHVLEKAEYPYFALSLYNLVPSCYVCNSKVKDSKIPFDNFSPTNKNFDFNEKVKFKSFITNYNLQIKKEDDFNIRLIENFSNVYDKYIESLNLDNRYNYHKYKVLEMIEKRRKYPDSRIEELANLTNQSVEDIKQDLFSIYIKKELHIRPLSKLLKDISKELGLI</sequence>
<organism evidence="2 4">
    <name type="scientific">Halarcobacter bivalviorum</name>
    <dbReference type="NCBI Taxonomy" id="663364"/>
    <lineage>
        <taxon>Bacteria</taxon>
        <taxon>Pseudomonadati</taxon>
        <taxon>Campylobacterota</taxon>
        <taxon>Epsilonproteobacteria</taxon>
        <taxon>Campylobacterales</taxon>
        <taxon>Arcobacteraceae</taxon>
        <taxon>Halarcobacter</taxon>
    </lineage>
</organism>
<evidence type="ECO:0000313" key="3">
    <source>
        <dbReference type="Proteomes" id="UP000253850"/>
    </source>
</evidence>
<dbReference type="EMBL" id="PDKM01000007">
    <property type="protein sequence ID" value="RXK09156.1"/>
    <property type="molecule type" value="Genomic_DNA"/>
</dbReference>
<dbReference type="Gene3D" id="1.10.30.50">
    <property type="match status" value="1"/>
</dbReference>
<dbReference type="KEGG" id="hbv:ABIV_2065"/>
<evidence type="ECO:0000313" key="4">
    <source>
        <dbReference type="Proteomes" id="UP000289193"/>
    </source>
</evidence>
<evidence type="ECO:0000313" key="2">
    <source>
        <dbReference type="EMBL" id="RXK09156.1"/>
    </source>
</evidence>
<name>A0AAX2A914_9BACT</name>
<dbReference type="AlphaFoldDB" id="A0AAX2A914"/>
<reference evidence="1 3" key="2">
    <citation type="submission" date="2018-07" db="EMBL/GenBank/DDBJ databases">
        <title>Complete genome of the Arcobacter bivalviorum type strain LMG 26154.</title>
        <authorList>
            <person name="Miller W.G."/>
            <person name="Yee E."/>
            <person name="Bono J.L."/>
        </authorList>
    </citation>
    <scope>NUCLEOTIDE SEQUENCE [LARGE SCALE GENOMIC DNA]</scope>
    <source>
        <strain evidence="1 3">LMG 26154</strain>
    </source>
</reference>
<gene>
    <name evidence="1" type="ORF">ABIV_2065</name>
    <name evidence="2" type="ORF">CRV05_11250</name>
</gene>
<evidence type="ECO:0008006" key="5">
    <source>
        <dbReference type="Google" id="ProtNLM"/>
    </source>
</evidence>
<evidence type="ECO:0000313" key="1">
    <source>
        <dbReference type="EMBL" id="AXH13040.1"/>
    </source>
</evidence>
<proteinExistence type="predicted"/>
<dbReference type="Proteomes" id="UP000253850">
    <property type="component" value="Chromosome"/>
</dbReference>
<reference evidence="2 4" key="1">
    <citation type="submission" date="2017-10" db="EMBL/GenBank/DDBJ databases">
        <title>Genomics of the genus Arcobacter.</title>
        <authorList>
            <person name="Perez-Cataluna A."/>
            <person name="Figueras M.J."/>
        </authorList>
    </citation>
    <scope>NUCLEOTIDE SEQUENCE [LARGE SCALE GENOMIC DNA]</scope>
    <source>
        <strain evidence="2 4">CECT 7835</strain>
    </source>
</reference>
<protein>
    <recommendedName>
        <fullName evidence="5">HNH endonuclease</fullName>
    </recommendedName>
</protein>
<accession>A0AAX2A914</accession>
<dbReference type="Proteomes" id="UP000289193">
    <property type="component" value="Unassembled WGS sequence"/>
</dbReference>